<accession>A0A2U9IHZ8</accession>
<dbReference type="Gene3D" id="3.40.830.10">
    <property type="entry name" value="LigB-like"/>
    <property type="match status" value="1"/>
</dbReference>
<sequence>MIKGFYISHGSPTILTENNKWKDTLRSIGKRIKDELNPQTVVVVSPHFFSWSGTFLVETQEKLECIQDYYGFPDELYKFCYSAENDVSLAYKIIENAKRKGIDIAEDNKWGLDHGAWIPLMYMFPEGIRAVTLSITDKSPEVHYKLGEAIAQSIDKNVLILGTGSPTHILELFYFNIKPKQSNFDRKLIDLLNKGDFDSIMKLEETKEWKQAQPEGFLRPMYVVMGAIKPKKAEVIDYAVPWPGVSMLACEFK</sequence>
<dbReference type="InterPro" id="IPR004183">
    <property type="entry name" value="Xdiol_dOase_suB"/>
</dbReference>
<evidence type="ECO:0000256" key="4">
    <source>
        <dbReference type="ARBA" id="ARBA00022833"/>
    </source>
</evidence>
<evidence type="ECO:0000313" key="8">
    <source>
        <dbReference type="Proteomes" id="UP000248044"/>
    </source>
</evidence>
<evidence type="ECO:0000313" key="7">
    <source>
        <dbReference type="EMBL" id="AWR95631.1"/>
    </source>
</evidence>
<dbReference type="KEGG" id="abri:DFR85_14590"/>
<dbReference type="PIRSF" id="PIRSF006157">
    <property type="entry name" value="Doxgns_DODA"/>
    <property type="match status" value="1"/>
</dbReference>
<comment type="similarity">
    <text evidence="2">Belongs to the DODA-type extradiol aromatic ring-opening dioxygenase family.</text>
</comment>
<evidence type="ECO:0000256" key="3">
    <source>
        <dbReference type="ARBA" id="ARBA00022723"/>
    </source>
</evidence>
<feature type="domain" description="Extradiol ring-cleavage dioxygenase class III enzyme subunit B" evidence="6">
    <location>
        <begin position="5"/>
        <end position="238"/>
    </location>
</feature>
<dbReference type="InterPro" id="IPR014436">
    <property type="entry name" value="Extradiol_dOase_DODA"/>
</dbReference>
<name>A0A2U9IHZ8_9CREN</name>
<keyword evidence="4" id="KW-0862">Zinc</keyword>
<keyword evidence="8" id="KW-1185">Reference proteome</keyword>
<dbReference type="GO" id="GO:0008270">
    <property type="term" value="F:zinc ion binding"/>
    <property type="evidence" value="ECO:0007669"/>
    <property type="project" value="InterPro"/>
</dbReference>
<dbReference type="PANTHER" id="PTHR30096:SF0">
    <property type="entry name" value="4,5-DOPA DIOXYGENASE EXTRADIOL-LIKE PROTEIN"/>
    <property type="match status" value="1"/>
</dbReference>
<protein>
    <submittedName>
        <fullName evidence="7">Dioxygenase</fullName>
    </submittedName>
</protein>
<dbReference type="AlphaFoldDB" id="A0A2U9IHZ8"/>
<proteinExistence type="inferred from homology"/>
<dbReference type="EMBL" id="CP029289">
    <property type="protein sequence ID" value="AWR95631.1"/>
    <property type="molecule type" value="Genomic_DNA"/>
</dbReference>
<keyword evidence="5" id="KW-0560">Oxidoreductase</keyword>
<keyword evidence="3" id="KW-0479">Metal-binding</keyword>
<evidence type="ECO:0000256" key="1">
    <source>
        <dbReference type="ARBA" id="ARBA00001947"/>
    </source>
</evidence>
<dbReference type="CDD" id="cd07363">
    <property type="entry name" value="45_DOPA_Dioxygenase"/>
    <property type="match status" value="1"/>
</dbReference>
<dbReference type="Pfam" id="PF02900">
    <property type="entry name" value="LigB"/>
    <property type="match status" value="1"/>
</dbReference>
<evidence type="ECO:0000256" key="5">
    <source>
        <dbReference type="ARBA" id="ARBA00023002"/>
    </source>
</evidence>
<evidence type="ECO:0000259" key="6">
    <source>
        <dbReference type="Pfam" id="PF02900"/>
    </source>
</evidence>
<dbReference type="GO" id="GO:0008198">
    <property type="term" value="F:ferrous iron binding"/>
    <property type="evidence" value="ECO:0007669"/>
    <property type="project" value="InterPro"/>
</dbReference>
<gene>
    <name evidence="7" type="ORF">DFR85_14590</name>
</gene>
<organism evidence="7 8">
    <name type="scientific">Acidianus brierleyi</name>
    <dbReference type="NCBI Taxonomy" id="41673"/>
    <lineage>
        <taxon>Archaea</taxon>
        <taxon>Thermoproteota</taxon>
        <taxon>Thermoprotei</taxon>
        <taxon>Sulfolobales</taxon>
        <taxon>Sulfolobaceae</taxon>
        <taxon>Acidianus</taxon>
    </lineage>
</organism>
<comment type="cofactor">
    <cofactor evidence="1">
        <name>Zn(2+)</name>
        <dbReference type="ChEBI" id="CHEBI:29105"/>
    </cofactor>
</comment>
<dbReference type="GO" id="GO:0016702">
    <property type="term" value="F:oxidoreductase activity, acting on single donors with incorporation of molecular oxygen, incorporation of two atoms of oxygen"/>
    <property type="evidence" value="ECO:0007669"/>
    <property type="project" value="UniProtKB-ARBA"/>
</dbReference>
<keyword evidence="7" id="KW-0223">Dioxygenase</keyword>
<dbReference type="SUPFAM" id="SSF53213">
    <property type="entry name" value="LigB-like"/>
    <property type="match status" value="1"/>
</dbReference>
<evidence type="ECO:0000256" key="2">
    <source>
        <dbReference type="ARBA" id="ARBA00007581"/>
    </source>
</evidence>
<dbReference type="Proteomes" id="UP000248044">
    <property type="component" value="Chromosome"/>
</dbReference>
<reference evidence="7 8" key="1">
    <citation type="submission" date="2018-05" db="EMBL/GenBank/DDBJ databases">
        <title>Complete Genome Sequences of Extremely Thermoacidophilic, Metal-Mobilizing Type-Strain Members of the Archaeal Family Sulfolobaceae: Acidianus brierleyi DSM-1651T, Acidianus sulfidivorans DSM-18786T, Metallosphaera hakonensis DSM-7519T, and Metallosphaera prunae DSM-10039T.</title>
        <authorList>
            <person name="Counts J.A."/>
            <person name="Kelly R.M."/>
        </authorList>
    </citation>
    <scope>NUCLEOTIDE SEQUENCE [LARGE SCALE GENOMIC DNA]</scope>
    <source>
        <strain evidence="7 8">DSM 1651</strain>
    </source>
</reference>
<dbReference type="PANTHER" id="PTHR30096">
    <property type="entry name" value="4,5-DOPA DIOXYGENASE EXTRADIOL-LIKE PROTEIN"/>
    <property type="match status" value="1"/>
</dbReference>